<keyword evidence="3 8" id="KW-0812">Transmembrane</keyword>
<evidence type="ECO:0000256" key="3">
    <source>
        <dbReference type="ARBA" id="ARBA00022692"/>
    </source>
</evidence>
<dbReference type="Proteomes" id="UP000186292">
    <property type="component" value="Unassembled WGS sequence"/>
</dbReference>
<evidence type="ECO:0000256" key="8">
    <source>
        <dbReference type="SAM" id="Phobius"/>
    </source>
</evidence>
<comment type="similarity">
    <text evidence="6">Belongs to the YccS/YhfK family.</text>
</comment>
<keyword evidence="11" id="KW-1185">Reference proteome</keyword>
<dbReference type="PANTHER" id="PTHR30509">
    <property type="entry name" value="P-HYDROXYBENZOIC ACID EFFLUX PUMP SUBUNIT-RELATED"/>
    <property type="match status" value="1"/>
</dbReference>
<feature type="transmembrane region" description="Helical" evidence="8">
    <location>
        <begin position="34"/>
        <end position="51"/>
    </location>
</feature>
<feature type="transmembrane region" description="Helical" evidence="8">
    <location>
        <begin position="161"/>
        <end position="182"/>
    </location>
</feature>
<feature type="region of interest" description="Disordered" evidence="7">
    <location>
        <begin position="450"/>
        <end position="475"/>
    </location>
</feature>
<sequence>MEKDTARERMTTRERMAAVEDSVEARLRRVRQRLLPAIQVGVAAGLAYFIAHEWVGHPLPFFAPISVIIIVGLSGGERIRRALDMSLGCVLGVLVGDLLFAPLGAGGWQIALAVGGSLLFASFFSKSPLVANQVAIGSILIATIMPPGAEVTGIDRTIDAFIGSAVGLAVVALVPSAPLSTARQEIAKVLKILSSVLDDVSTGISNHDLSEMTLALEAIRGTQSDIDAIRSATKSGRESTQLSPFLWGSRRYVTSLSRMVPPTDNAIRSSRVLARRALVLVEDQDTVSQKQLWILDQLSSIALDMSAIFEVNAKVSQAQGMPALTNRLRAVAAETGLDVLDLGAQPPRGPYSPFEGPAKDANNAAAAEAMHADKASSGSGCSGAESAFTTPQAASSDAMDGKGGEGGEETQPAQPALSASAILAQSRSLIVDMLQICGWSRESAVAVLKPTSTTPAYPPEVRKSFFTDDEAGASE</sequence>
<feature type="domain" description="Integral membrane bound transporter" evidence="9">
    <location>
        <begin position="46"/>
        <end position="170"/>
    </location>
</feature>
<feature type="region of interest" description="Disordered" evidence="7">
    <location>
        <begin position="341"/>
        <end position="417"/>
    </location>
</feature>
<keyword evidence="4 8" id="KW-1133">Transmembrane helix</keyword>
<dbReference type="AlphaFoldDB" id="A0A1N7J833"/>
<dbReference type="Pfam" id="PF13515">
    <property type="entry name" value="FUSC_2"/>
    <property type="match status" value="1"/>
</dbReference>
<name>A0A1N7J833_9CORY</name>
<reference evidence="11" key="1">
    <citation type="submission" date="2017-01" db="EMBL/GenBank/DDBJ databases">
        <authorList>
            <person name="Varghese N."/>
            <person name="Submissions S."/>
        </authorList>
    </citation>
    <scope>NUCLEOTIDE SEQUENCE [LARGE SCALE GENOMIC DNA]</scope>
    <source>
        <strain evidence="11">DSM 44531</strain>
    </source>
</reference>
<keyword evidence="5 8" id="KW-0472">Membrane</keyword>
<feature type="transmembrane region" description="Helical" evidence="8">
    <location>
        <begin position="57"/>
        <end position="75"/>
    </location>
</feature>
<accession>A0A1N7J833</accession>
<dbReference type="RefSeq" id="WP_076599035.1">
    <property type="nucleotide sequence ID" value="NZ_CP046976.1"/>
</dbReference>
<evidence type="ECO:0000313" key="10">
    <source>
        <dbReference type="EMBL" id="SIS45417.1"/>
    </source>
</evidence>
<evidence type="ECO:0000256" key="7">
    <source>
        <dbReference type="SAM" id="MobiDB-lite"/>
    </source>
</evidence>
<evidence type="ECO:0000256" key="1">
    <source>
        <dbReference type="ARBA" id="ARBA00004651"/>
    </source>
</evidence>
<proteinExistence type="inferred from homology"/>
<dbReference type="STRING" id="1161099.SAMN05444817_104142"/>
<evidence type="ECO:0000259" key="9">
    <source>
        <dbReference type="Pfam" id="PF13515"/>
    </source>
</evidence>
<comment type="subcellular location">
    <subcellularLocation>
        <location evidence="1">Cell membrane</location>
        <topology evidence="1">Multi-pass membrane protein</topology>
    </subcellularLocation>
</comment>
<evidence type="ECO:0000256" key="4">
    <source>
        <dbReference type="ARBA" id="ARBA00022989"/>
    </source>
</evidence>
<feature type="transmembrane region" description="Helical" evidence="8">
    <location>
        <begin position="129"/>
        <end position="149"/>
    </location>
</feature>
<dbReference type="InterPro" id="IPR049453">
    <property type="entry name" value="Memb_transporter_dom"/>
</dbReference>
<protein>
    <submittedName>
        <fullName evidence="10">Uncharacterized membrane protein YgaE, UPF0421/DUF939 family</fullName>
    </submittedName>
</protein>
<evidence type="ECO:0000256" key="5">
    <source>
        <dbReference type="ARBA" id="ARBA00023136"/>
    </source>
</evidence>
<feature type="transmembrane region" description="Helical" evidence="8">
    <location>
        <begin position="82"/>
        <end position="101"/>
    </location>
</feature>
<dbReference type="PANTHER" id="PTHR30509:SF9">
    <property type="entry name" value="MULTIDRUG RESISTANCE PROTEIN MDTO"/>
    <property type="match status" value="1"/>
</dbReference>
<organism evidence="10 11">
    <name type="scientific">Corynebacterium appendicis CIP 107643</name>
    <dbReference type="NCBI Taxonomy" id="1161099"/>
    <lineage>
        <taxon>Bacteria</taxon>
        <taxon>Bacillati</taxon>
        <taxon>Actinomycetota</taxon>
        <taxon>Actinomycetes</taxon>
        <taxon>Mycobacteriales</taxon>
        <taxon>Corynebacteriaceae</taxon>
        <taxon>Corynebacterium</taxon>
    </lineage>
</organism>
<evidence type="ECO:0000256" key="6">
    <source>
        <dbReference type="ARBA" id="ARBA00043993"/>
    </source>
</evidence>
<dbReference type="GO" id="GO:0005886">
    <property type="term" value="C:plasma membrane"/>
    <property type="evidence" value="ECO:0007669"/>
    <property type="project" value="UniProtKB-SubCell"/>
</dbReference>
<keyword evidence="2" id="KW-1003">Cell membrane</keyword>
<evidence type="ECO:0000256" key="2">
    <source>
        <dbReference type="ARBA" id="ARBA00022475"/>
    </source>
</evidence>
<gene>
    <name evidence="10" type="ORF">SAMN05444817_104142</name>
</gene>
<evidence type="ECO:0000313" key="11">
    <source>
        <dbReference type="Proteomes" id="UP000186292"/>
    </source>
</evidence>
<dbReference type="EMBL" id="FTOF01000004">
    <property type="protein sequence ID" value="SIS45417.1"/>
    <property type="molecule type" value="Genomic_DNA"/>
</dbReference>
<feature type="compositionally biased region" description="Low complexity" evidence="7">
    <location>
        <begin position="359"/>
        <end position="387"/>
    </location>
</feature>